<gene>
    <name evidence="2" type="primary">ycdZ</name>
    <name evidence="2" type="ORF">NCTC9419_00623</name>
</gene>
<organism evidence="2 3">
    <name type="scientific">Serratia rubidaea</name>
    <name type="common">Serratia marinorubra</name>
    <dbReference type="NCBI Taxonomy" id="61652"/>
    <lineage>
        <taxon>Bacteria</taxon>
        <taxon>Pseudomonadati</taxon>
        <taxon>Pseudomonadota</taxon>
        <taxon>Gammaproteobacteria</taxon>
        <taxon>Enterobacterales</taxon>
        <taxon>Yersiniaceae</taxon>
        <taxon>Serratia</taxon>
    </lineage>
</organism>
<sequence>MNVLVAIAVTTGILSGIWGWVALSLGLISWAGFLGCTAYFACPQGGVKGLLVSTLTCCSGVFWAMLIIHGSALEPAWSLLGYVLTGVVAFLMCLQAWQQWLNFVPGTFIGACATFAGDGEWRLVTLSLLVGLLFGFAMKNSGLWLAARGRRAGAPAASTAETPDGERQVSGYSSGERRQLLSIV</sequence>
<evidence type="ECO:0000313" key="3">
    <source>
        <dbReference type="Proteomes" id="UP000271603"/>
    </source>
</evidence>
<accession>A0A447QFP5</accession>
<dbReference type="InterPro" id="IPR009476">
    <property type="entry name" value="DUF1097"/>
</dbReference>
<feature type="transmembrane region" description="Helical" evidence="1">
    <location>
        <begin position="17"/>
        <end position="42"/>
    </location>
</feature>
<keyword evidence="1" id="KW-0812">Transmembrane</keyword>
<keyword evidence="1" id="KW-0472">Membrane</keyword>
<dbReference type="Proteomes" id="UP000271603">
    <property type="component" value="Chromosome"/>
</dbReference>
<proteinExistence type="predicted"/>
<feature type="transmembrane region" description="Helical" evidence="1">
    <location>
        <begin position="76"/>
        <end position="93"/>
    </location>
</feature>
<dbReference type="AlphaFoldDB" id="A0A447QFP5"/>
<evidence type="ECO:0000313" key="2">
    <source>
        <dbReference type="EMBL" id="VEA68811.1"/>
    </source>
</evidence>
<keyword evidence="1" id="KW-1133">Transmembrane helix</keyword>
<feature type="transmembrane region" description="Helical" evidence="1">
    <location>
        <begin position="49"/>
        <end position="70"/>
    </location>
</feature>
<dbReference type="Pfam" id="PF06496">
    <property type="entry name" value="DUF1097"/>
    <property type="match status" value="1"/>
</dbReference>
<dbReference type="STRING" id="61652.AXX16_1995"/>
<name>A0A447QFP5_SERRU</name>
<dbReference type="EMBL" id="LR134155">
    <property type="protein sequence ID" value="VEA68811.1"/>
    <property type="molecule type" value="Genomic_DNA"/>
</dbReference>
<feature type="transmembrane region" description="Helical" evidence="1">
    <location>
        <begin position="123"/>
        <end position="146"/>
    </location>
</feature>
<reference evidence="2 3" key="1">
    <citation type="submission" date="2018-12" db="EMBL/GenBank/DDBJ databases">
        <authorList>
            <consortium name="Pathogen Informatics"/>
        </authorList>
    </citation>
    <scope>NUCLEOTIDE SEQUENCE [LARGE SCALE GENOMIC DNA]</scope>
    <source>
        <strain evidence="2 3">NCTC9419</strain>
    </source>
</reference>
<protein>
    <submittedName>
        <fullName evidence="2">Inner membrane protein ycdZ</fullName>
    </submittedName>
</protein>
<evidence type="ECO:0000256" key="1">
    <source>
        <dbReference type="SAM" id="Phobius"/>
    </source>
</evidence>